<dbReference type="AlphaFoldDB" id="W1NR17"/>
<dbReference type="GO" id="GO:0003677">
    <property type="term" value="F:DNA binding"/>
    <property type="evidence" value="ECO:0000318"/>
    <property type="project" value="GO_Central"/>
</dbReference>
<feature type="region of interest" description="Disordered" evidence="3">
    <location>
        <begin position="641"/>
        <end position="687"/>
    </location>
</feature>
<evidence type="ECO:0000259" key="4">
    <source>
        <dbReference type="PROSITE" id="PS51038"/>
    </source>
</evidence>
<dbReference type="PANTHER" id="PTHR10629">
    <property type="entry name" value="CYTOSINE-SPECIFIC METHYLTRANSFERASE"/>
    <property type="match status" value="1"/>
</dbReference>
<evidence type="ECO:0000256" key="3">
    <source>
        <dbReference type="SAM" id="MobiDB-lite"/>
    </source>
</evidence>
<evidence type="ECO:0000256" key="1">
    <source>
        <dbReference type="ARBA" id="ARBA00004123"/>
    </source>
</evidence>
<feature type="domain" description="BAH" evidence="4">
    <location>
        <begin position="700"/>
        <end position="825"/>
    </location>
</feature>
<dbReference type="Gramene" id="ERM97425">
    <property type="protein sequence ID" value="ERM97425"/>
    <property type="gene ID" value="AMTR_s01922p00004790"/>
</dbReference>
<dbReference type="GO" id="GO:0044027">
    <property type="term" value="P:negative regulation of gene expression via chromosomal CpG island methylation"/>
    <property type="evidence" value="ECO:0000318"/>
    <property type="project" value="GO_Central"/>
</dbReference>
<organism evidence="5 6">
    <name type="scientific">Amborella trichopoda</name>
    <dbReference type="NCBI Taxonomy" id="13333"/>
    <lineage>
        <taxon>Eukaryota</taxon>
        <taxon>Viridiplantae</taxon>
        <taxon>Streptophyta</taxon>
        <taxon>Embryophyta</taxon>
        <taxon>Tracheophyta</taxon>
        <taxon>Spermatophyta</taxon>
        <taxon>Magnoliopsida</taxon>
        <taxon>Amborellales</taxon>
        <taxon>Amborellaceae</taxon>
        <taxon>Amborella</taxon>
    </lineage>
</organism>
<feature type="domain" description="BAH" evidence="4">
    <location>
        <begin position="848"/>
        <end position="918"/>
    </location>
</feature>
<keyword evidence="6" id="KW-1185">Reference proteome</keyword>
<dbReference type="eggNOG" id="ENOG502QPKK">
    <property type="taxonomic scope" value="Eukaryota"/>
</dbReference>
<reference evidence="6" key="1">
    <citation type="journal article" date="2013" name="Science">
        <title>The Amborella genome and the evolution of flowering plants.</title>
        <authorList>
            <consortium name="Amborella Genome Project"/>
        </authorList>
    </citation>
    <scope>NUCLEOTIDE SEQUENCE [LARGE SCALE GENOMIC DNA]</scope>
</reference>
<gene>
    <name evidence="5" type="ORF">AMTR_s01922p00004790</name>
</gene>
<dbReference type="STRING" id="13333.W1NR17"/>
<dbReference type="InterPro" id="IPR022702">
    <property type="entry name" value="Cytosine_MeTrfase1_RFD"/>
</dbReference>
<evidence type="ECO:0000256" key="2">
    <source>
        <dbReference type="ARBA" id="ARBA00023242"/>
    </source>
</evidence>
<dbReference type="GO" id="GO:0003682">
    <property type="term" value="F:chromatin binding"/>
    <property type="evidence" value="ECO:0007669"/>
    <property type="project" value="InterPro"/>
</dbReference>
<dbReference type="EMBL" id="KI396383">
    <property type="protein sequence ID" value="ERM97425.1"/>
    <property type="molecule type" value="Genomic_DNA"/>
</dbReference>
<accession>W1NR17</accession>
<dbReference type="PANTHER" id="PTHR10629:SF50">
    <property type="entry name" value="DNA (CYTOSINE-5)-METHYLTRANSFERASE CMT3"/>
    <property type="match status" value="1"/>
</dbReference>
<dbReference type="Pfam" id="PF12047">
    <property type="entry name" value="DNMT1-RFD"/>
    <property type="match status" value="2"/>
</dbReference>
<dbReference type="InterPro" id="IPR001025">
    <property type="entry name" value="BAH_dom"/>
</dbReference>
<feature type="region of interest" description="Disordered" evidence="3">
    <location>
        <begin position="238"/>
        <end position="272"/>
    </location>
</feature>
<evidence type="ECO:0000313" key="5">
    <source>
        <dbReference type="EMBL" id="ERM97425.1"/>
    </source>
</evidence>
<feature type="compositionally biased region" description="Basic residues" evidence="3">
    <location>
        <begin position="556"/>
        <end position="570"/>
    </location>
</feature>
<dbReference type="InterPro" id="IPR043151">
    <property type="entry name" value="BAH_sf"/>
</dbReference>
<dbReference type="GO" id="GO:0005634">
    <property type="term" value="C:nucleus"/>
    <property type="evidence" value="ECO:0000318"/>
    <property type="project" value="GO_Central"/>
</dbReference>
<dbReference type="PROSITE" id="PS51038">
    <property type="entry name" value="BAH"/>
    <property type="match status" value="2"/>
</dbReference>
<comment type="subcellular location">
    <subcellularLocation>
        <location evidence="1">Nucleus</location>
    </subcellularLocation>
</comment>
<proteinExistence type="predicted"/>
<protein>
    <recommendedName>
        <fullName evidence="4">BAH domain-containing protein</fullName>
    </recommendedName>
</protein>
<dbReference type="InterPro" id="IPR050390">
    <property type="entry name" value="C5-Methyltransferase"/>
</dbReference>
<dbReference type="Gene3D" id="2.30.30.490">
    <property type="match status" value="2"/>
</dbReference>
<dbReference type="Proteomes" id="UP000017836">
    <property type="component" value="Unassembled WGS sequence"/>
</dbReference>
<dbReference type="SMART" id="SM00439">
    <property type="entry name" value="BAH"/>
    <property type="match status" value="1"/>
</dbReference>
<feature type="compositionally biased region" description="Basic and acidic residues" evidence="3">
    <location>
        <begin position="238"/>
        <end position="250"/>
    </location>
</feature>
<feature type="compositionally biased region" description="Basic and acidic residues" evidence="3">
    <location>
        <begin position="641"/>
        <end position="681"/>
    </location>
</feature>
<dbReference type="GO" id="GO:0003886">
    <property type="term" value="F:DNA (cytosine-5-)-methyltransferase activity"/>
    <property type="evidence" value="ECO:0000318"/>
    <property type="project" value="GO_Central"/>
</dbReference>
<sequence length="918" mass="105299">MKDIVEINDETDVIAVTALHLDEDRPRRRLTSFSITNSMGEMVMFDESTPESLFISGVVIPFEGCTSENLRFRCGPFGPVRSWCITGFRGMFLSIWVSTGLADYLCVMPRESYFHYYSCFKFKASLCFRTFQELTLDKEVEFGDLLSLLALNMLDDCPGYADFNLMSDAAKPHMAFVADQLVALDEHFSEFKVIKMINEEFKEDMEKIRILRQANMVSGRKFSGSFYSIQNCNEEFTKASSKDNDGEKARRGATSSQTSLEEEKHHPPKKQSLPTIIESQEKNIETIKKTALDVRKKTEEIEVVNDEYVAVSITGTTNSKTTKDQRRLKGFEMLDKGEVMQPFENLEADRMYITSEIWTSYNSEEPDLGVRCKSFGPALSWCITGYEKEAPEIWVSTEMADYLCQKPSADYMPFFKPFYEKAMLCIQAFHVICATPDLEFDEFCRKLVLDIFPCFDTFKDEETTWNYVNSNLGFVAEQLIGLDGIVFSEITSIKSIVHKCNVDVAKALDRKACGSFLSLDDKNWRIQQCQSAETRKKPEIDIPQVWNSGTSNPAFKRWKKEKAKRERKKQPLPQLKSCEDLAKEDVGFTKTKLGYNIWTDYHSKKMGREESMDVEHGKPGTMEHDKTEVGKEVTTMELEHVKPESRMGCRQEESGEVEHGKPESTMEIRKEQSMEVEHDKPVSGPKTSEKMVMWIKAPIHDPVSGDMLFGGASLNGETLSVKEVALVKENGCDILVLVQYMYQRSDESNMAHGRVLVKGCDTFLGNAANPKEVFLNERCIDFKLENVKRKVKLDLRLVPHKKDESAEFFCGNVYLKENRAFLRIQKKELEQAMGKCSVCTEREALVPLKLERGDYVYVKAVFWGYDDIKRPHVVCEVLNVYEEASPSSRINEVWMEVRRFYRPEDISAKTSYEADLRE</sequence>
<keyword evidence="2" id="KW-0539">Nucleus</keyword>
<name>W1NR17_AMBTC</name>
<dbReference type="HOGENOM" id="CLU_327722_0_0_1"/>
<feature type="region of interest" description="Disordered" evidence="3">
    <location>
        <begin position="540"/>
        <end position="575"/>
    </location>
</feature>
<evidence type="ECO:0000313" key="6">
    <source>
        <dbReference type="Proteomes" id="UP000017836"/>
    </source>
</evidence>
<feature type="non-terminal residue" evidence="5">
    <location>
        <position position="918"/>
    </location>
</feature>